<evidence type="ECO:0000256" key="2">
    <source>
        <dbReference type="ARBA" id="ARBA00022741"/>
    </source>
</evidence>
<keyword evidence="1" id="KW-0493">Microtubule</keyword>
<evidence type="ECO:0000256" key="1">
    <source>
        <dbReference type="ARBA" id="ARBA00022701"/>
    </source>
</evidence>
<sequence>MVRDVESISLQSDAGDEMASFTRTDVEALQSHIDQPMGDASVTLPKKELIDARLLIEKLELGQVRLTTKLQHVQEENKQCNGLVMESSGEIDRIVLQAKLDRMTKDLEEFRLLNNQLQVDQEVQLSCQHQTELICEQVEIDTARTTLQLQEEVAALQCELDERLCCVNQENTKLRNTIAAKEKEIKALGNSCISEHVERAAKVCIEKEETLLQLERSLEDAQNMVVDMGQKLSSLKGATIALTGLKHLDNSEISKEAYQLNMLLDEKTNMLKTLERKLKGKEARFIEVEKCANADFLVMNWLFDRHRIAQTDEIEDNVPISKLAFPINIANPKIAKTKDDENA</sequence>
<keyword evidence="4 6" id="KW-0175">Coiled coil</keyword>
<proteinExistence type="predicted"/>
<keyword evidence="3" id="KW-0067">ATP-binding</keyword>
<dbReference type="Proteomes" id="UP000796880">
    <property type="component" value="Unassembled WGS sequence"/>
</dbReference>
<accession>A0A8K0HP17</accession>
<dbReference type="GO" id="GO:0005524">
    <property type="term" value="F:ATP binding"/>
    <property type="evidence" value="ECO:0007669"/>
    <property type="project" value="UniProtKB-KW"/>
</dbReference>
<protein>
    <submittedName>
        <fullName evidence="7">Uncharacterized protein</fullName>
    </submittedName>
</protein>
<dbReference type="GO" id="GO:0005874">
    <property type="term" value="C:microtubule"/>
    <property type="evidence" value="ECO:0007669"/>
    <property type="project" value="UniProtKB-KW"/>
</dbReference>
<keyword evidence="5" id="KW-0505">Motor protein</keyword>
<evidence type="ECO:0000313" key="7">
    <source>
        <dbReference type="EMBL" id="KAF3456466.1"/>
    </source>
</evidence>
<evidence type="ECO:0000256" key="5">
    <source>
        <dbReference type="ARBA" id="ARBA00023175"/>
    </source>
</evidence>
<keyword evidence="8" id="KW-1185">Reference proteome</keyword>
<name>A0A8K0HP17_9ROSA</name>
<evidence type="ECO:0000256" key="3">
    <source>
        <dbReference type="ARBA" id="ARBA00022840"/>
    </source>
</evidence>
<evidence type="ECO:0000313" key="8">
    <source>
        <dbReference type="Proteomes" id="UP000796880"/>
    </source>
</evidence>
<evidence type="ECO:0000256" key="4">
    <source>
        <dbReference type="ARBA" id="ARBA00023054"/>
    </source>
</evidence>
<dbReference type="OrthoDB" id="3176171at2759"/>
<gene>
    <name evidence="7" type="ORF">FNV43_RR01116</name>
</gene>
<dbReference type="AlphaFoldDB" id="A0A8K0HP17"/>
<evidence type="ECO:0000256" key="6">
    <source>
        <dbReference type="SAM" id="Coils"/>
    </source>
</evidence>
<dbReference type="PANTHER" id="PTHR37739">
    <property type="entry name" value="KINESIN-LIKE PROTEIN KIN-12D"/>
    <property type="match status" value="1"/>
</dbReference>
<comment type="caution">
    <text evidence="7">The sequence shown here is derived from an EMBL/GenBank/DDBJ whole genome shotgun (WGS) entry which is preliminary data.</text>
</comment>
<organism evidence="7 8">
    <name type="scientific">Rhamnella rubrinervis</name>
    <dbReference type="NCBI Taxonomy" id="2594499"/>
    <lineage>
        <taxon>Eukaryota</taxon>
        <taxon>Viridiplantae</taxon>
        <taxon>Streptophyta</taxon>
        <taxon>Embryophyta</taxon>
        <taxon>Tracheophyta</taxon>
        <taxon>Spermatophyta</taxon>
        <taxon>Magnoliopsida</taxon>
        <taxon>eudicotyledons</taxon>
        <taxon>Gunneridae</taxon>
        <taxon>Pentapetalae</taxon>
        <taxon>rosids</taxon>
        <taxon>fabids</taxon>
        <taxon>Rosales</taxon>
        <taxon>Rhamnaceae</taxon>
        <taxon>rhamnoid group</taxon>
        <taxon>Rhamneae</taxon>
        <taxon>Rhamnella</taxon>
    </lineage>
</organism>
<dbReference type="InterPro" id="IPR044986">
    <property type="entry name" value="KIF15/KIN-12"/>
</dbReference>
<keyword evidence="2" id="KW-0547">Nucleotide-binding</keyword>
<dbReference type="PANTHER" id="PTHR37739:SF18">
    <property type="entry name" value="KINESIN-LIKE PROTEIN KIN-12C"/>
    <property type="match status" value="1"/>
</dbReference>
<reference evidence="7" key="1">
    <citation type="submission" date="2020-03" db="EMBL/GenBank/DDBJ databases">
        <title>A high-quality chromosome-level genome assembly of a woody plant with both climbing and erect habits, Rhamnella rubrinervis.</title>
        <authorList>
            <person name="Lu Z."/>
            <person name="Yang Y."/>
            <person name="Zhu X."/>
            <person name="Sun Y."/>
        </authorList>
    </citation>
    <scope>NUCLEOTIDE SEQUENCE</scope>
    <source>
        <strain evidence="7">BYM</strain>
        <tissue evidence="7">Leaf</tissue>
    </source>
</reference>
<feature type="coiled-coil region" evidence="6">
    <location>
        <begin position="171"/>
        <end position="231"/>
    </location>
</feature>
<dbReference type="EMBL" id="VOIH02000001">
    <property type="protein sequence ID" value="KAF3456466.1"/>
    <property type="molecule type" value="Genomic_DNA"/>
</dbReference>